<feature type="region of interest" description="Disordered" evidence="1">
    <location>
        <begin position="101"/>
        <end position="122"/>
    </location>
</feature>
<accession>A0A4S8M099</accession>
<feature type="region of interest" description="Disordered" evidence="1">
    <location>
        <begin position="1"/>
        <end position="43"/>
    </location>
</feature>
<evidence type="ECO:0000313" key="2">
    <source>
        <dbReference type="EMBL" id="THU95459.1"/>
    </source>
</evidence>
<protein>
    <submittedName>
        <fullName evidence="2">Uncharacterized protein</fullName>
    </submittedName>
</protein>
<gene>
    <name evidence="2" type="ORF">K435DRAFT_798111</name>
</gene>
<evidence type="ECO:0000313" key="3">
    <source>
        <dbReference type="Proteomes" id="UP000297245"/>
    </source>
</evidence>
<proteinExistence type="predicted"/>
<reference evidence="2 3" key="1">
    <citation type="journal article" date="2019" name="Nat. Ecol. Evol.">
        <title>Megaphylogeny resolves global patterns of mushroom evolution.</title>
        <authorList>
            <person name="Varga T."/>
            <person name="Krizsan K."/>
            <person name="Foldi C."/>
            <person name="Dima B."/>
            <person name="Sanchez-Garcia M."/>
            <person name="Sanchez-Ramirez S."/>
            <person name="Szollosi G.J."/>
            <person name="Szarkandi J.G."/>
            <person name="Papp V."/>
            <person name="Albert L."/>
            <person name="Andreopoulos W."/>
            <person name="Angelini C."/>
            <person name="Antonin V."/>
            <person name="Barry K.W."/>
            <person name="Bougher N.L."/>
            <person name="Buchanan P."/>
            <person name="Buyck B."/>
            <person name="Bense V."/>
            <person name="Catcheside P."/>
            <person name="Chovatia M."/>
            <person name="Cooper J."/>
            <person name="Damon W."/>
            <person name="Desjardin D."/>
            <person name="Finy P."/>
            <person name="Geml J."/>
            <person name="Haridas S."/>
            <person name="Hughes K."/>
            <person name="Justo A."/>
            <person name="Karasinski D."/>
            <person name="Kautmanova I."/>
            <person name="Kiss B."/>
            <person name="Kocsube S."/>
            <person name="Kotiranta H."/>
            <person name="LaButti K.M."/>
            <person name="Lechner B.E."/>
            <person name="Liimatainen K."/>
            <person name="Lipzen A."/>
            <person name="Lukacs Z."/>
            <person name="Mihaltcheva S."/>
            <person name="Morgado L.N."/>
            <person name="Niskanen T."/>
            <person name="Noordeloos M.E."/>
            <person name="Ohm R.A."/>
            <person name="Ortiz-Santana B."/>
            <person name="Ovrebo C."/>
            <person name="Racz N."/>
            <person name="Riley R."/>
            <person name="Savchenko A."/>
            <person name="Shiryaev A."/>
            <person name="Soop K."/>
            <person name="Spirin V."/>
            <person name="Szebenyi C."/>
            <person name="Tomsovsky M."/>
            <person name="Tulloss R.E."/>
            <person name="Uehling J."/>
            <person name="Grigoriev I.V."/>
            <person name="Vagvolgyi C."/>
            <person name="Papp T."/>
            <person name="Martin F.M."/>
            <person name="Miettinen O."/>
            <person name="Hibbett D.S."/>
            <person name="Nagy L.G."/>
        </authorList>
    </citation>
    <scope>NUCLEOTIDE SEQUENCE [LARGE SCALE GENOMIC DNA]</scope>
    <source>
        <strain evidence="2 3">CBS 962.96</strain>
    </source>
</reference>
<sequence>MSNPVFPKTEPVDISIPHPLPSGNTAVINPHQSMGPPTQTANVPRLRPYQRQAFMVEGSLETVRREYNFQTEDEVYKFVVGRYLAHRARIEAAKSFKRRVDVGSSNPSRNNMRPITGKPKTFIGRARAPSPEHLQNMINVPAPPRPPPPMADPRYVPARLRPIPMAPRPQIPMPAPPRIPMPAFPRPQITMPAFPRPQVPMPGFSLPQIIMPAPPRPQVPMPASSRSQITMPAPPRPQITMPANPRPPVPMPAITRPSIPTPAVPRLKVQLSQYVQIRIPELRLTVSLPRALIPANSDVPDAHITVRAPNQAGLQPGMRN</sequence>
<keyword evidence="3" id="KW-1185">Reference proteome</keyword>
<organism evidence="2 3">
    <name type="scientific">Dendrothele bispora (strain CBS 962.96)</name>
    <dbReference type="NCBI Taxonomy" id="1314807"/>
    <lineage>
        <taxon>Eukaryota</taxon>
        <taxon>Fungi</taxon>
        <taxon>Dikarya</taxon>
        <taxon>Basidiomycota</taxon>
        <taxon>Agaricomycotina</taxon>
        <taxon>Agaricomycetes</taxon>
        <taxon>Agaricomycetidae</taxon>
        <taxon>Agaricales</taxon>
        <taxon>Agaricales incertae sedis</taxon>
        <taxon>Dendrothele</taxon>
    </lineage>
</organism>
<feature type="compositionally biased region" description="Polar residues" evidence="1">
    <location>
        <begin position="103"/>
        <end position="113"/>
    </location>
</feature>
<evidence type="ECO:0000256" key="1">
    <source>
        <dbReference type="SAM" id="MobiDB-lite"/>
    </source>
</evidence>
<feature type="compositionally biased region" description="Polar residues" evidence="1">
    <location>
        <begin position="22"/>
        <end position="42"/>
    </location>
</feature>
<name>A0A4S8M099_DENBC</name>
<dbReference type="EMBL" id="ML179199">
    <property type="protein sequence ID" value="THU95459.1"/>
    <property type="molecule type" value="Genomic_DNA"/>
</dbReference>
<dbReference type="AlphaFoldDB" id="A0A4S8M099"/>
<dbReference type="Proteomes" id="UP000297245">
    <property type="component" value="Unassembled WGS sequence"/>
</dbReference>